<dbReference type="InterPro" id="IPR023230">
    <property type="entry name" value="Glyco_hydro_2_CS"/>
</dbReference>
<dbReference type="InterPro" id="IPR032312">
    <property type="entry name" value="LacZ_4"/>
</dbReference>
<keyword evidence="16" id="KW-1185">Reference proteome</keyword>
<dbReference type="PRINTS" id="PR00132">
    <property type="entry name" value="GLHYDRLASE2"/>
</dbReference>
<evidence type="ECO:0000259" key="13">
    <source>
        <dbReference type="SMART" id="SM00560"/>
    </source>
</evidence>
<dbReference type="InterPro" id="IPR006101">
    <property type="entry name" value="Glyco_hydro_2"/>
</dbReference>
<dbReference type="Gene3D" id="2.60.120.200">
    <property type="match status" value="1"/>
</dbReference>
<dbReference type="InterPro" id="IPR036156">
    <property type="entry name" value="Beta-gal/glucu_dom_sf"/>
</dbReference>
<comment type="similarity">
    <text evidence="3 11">Belongs to the glycosyl hydrolase 2 family.</text>
</comment>
<dbReference type="SUPFAM" id="SSF49899">
    <property type="entry name" value="Concanavalin A-like lectins/glucanases"/>
    <property type="match status" value="1"/>
</dbReference>
<dbReference type="PROSITE" id="PS00608">
    <property type="entry name" value="GLYCOSYL_HYDROL_F2_2"/>
    <property type="match status" value="1"/>
</dbReference>
<dbReference type="SMART" id="SM00560">
    <property type="entry name" value="LamGL"/>
    <property type="match status" value="1"/>
</dbReference>
<keyword evidence="7 11" id="KW-0378">Hydrolase</keyword>
<dbReference type="InterPro" id="IPR013320">
    <property type="entry name" value="ConA-like_dom_sf"/>
</dbReference>
<dbReference type="SUPFAM" id="SSF51445">
    <property type="entry name" value="(Trans)glycosidases"/>
    <property type="match status" value="1"/>
</dbReference>
<keyword evidence="5" id="KW-0964">Secreted</keyword>
<name>M5U9P3_9BACT</name>
<dbReference type="GO" id="GO:0009341">
    <property type="term" value="C:beta-galactosidase complex"/>
    <property type="evidence" value="ECO:0007669"/>
    <property type="project" value="InterPro"/>
</dbReference>
<proteinExistence type="inferred from homology"/>
<dbReference type="Pfam" id="PF24517">
    <property type="entry name" value="CBM96"/>
    <property type="match status" value="1"/>
</dbReference>
<keyword evidence="8" id="KW-1015">Disulfide bond</keyword>
<evidence type="ECO:0000256" key="6">
    <source>
        <dbReference type="ARBA" id="ARBA00022729"/>
    </source>
</evidence>
<dbReference type="Pfam" id="PF16353">
    <property type="entry name" value="LacZ_4"/>
    <property type="match status" value="1"/>
</dbReference>
<dbReference type="InterPro" id="IPR014718">
    <property type="entry name" value="GH-type_carb-bd"/>
</dbReference>
<feature type="domain" description="LamG-like jellyroll fold" evidence="13">
    <location>
        <begin position="1113"/>
        <end position="1241"/>
    </location>
</feature>
<dbReference type="Pfam" id="PF02837">
    <property type="entry name" value="Glyco_hydro_2_N"/>
    <property type="match status" value="1"/>
</dbReference>
<dbReference type="PANTHER" id="PTHR46323:SF2">
    <property type="entry name" value="BETA-GALACTOSIDASE"/>
    <property type="match status" value="1"/>
</dbReference>
<organism evidence="15 16">
    <name type="scientific">Rhodopirellula sallentina SM41</name>
    <dbReference type="NCBI Taxonomy" id="1263870"/>
    <lineage>
        <taxon>Bacteria</taxon>
        <taxon>Pseudomonadati</taxon>
        <taxon>Planctomycetota</taxon>
        <taxon>Planctomycetia</taxon>
        <taxon>Pirellulales</taxon>
        <taxon>Pirellulaceae</taxon>
        <taxon>Rhodopirellula</taxon>
    </lineage>
</organism>
<dbReference type="Proteomes" id="UP000011885">
    <property type="component" value="Unassembled WGS sequence"/>
</dbReference>
<keyword evidence="6" id="KW-0732">Signal</keyword>
<dbReference type="Pfam" id="PF02836">
    <property type="entry name" value="Glyco_hydro_2_C"/>
    <property type="match status" value="2"/>
</dbReference>
<dbReference type="RefSeq" id="WP_008673894.1">
    <property type="nucleotide sequence ID" value="NZ_ANOH01000039.1"/>
</dbReference>
<dbReference type="SUPFAM" id="SSF74650">
    <property type="entry name" value="Galactose mutarotase-like"/>
    <property type="match status" value="1"/>
</dbReference>
<dbReference type="EMBL" id="ANOH01000039">
    <property type="protein sequence ID" value="EMI58140.1"/>
    <property type="molecule type" value="Genomic_DNA"/>
</dbReference>
<dbReference type="InterPro" id="IPR006104">
    <property type="entry name" value="Glyco_hydro_2_N"/>
</dbReference>
<dbReference type="InterPro" id="IPR055372">
    <property type="entry name" value="CBM96"/>
</dbReference>
<dbReference type="PROSITE" id="PS00719">
    <property type="entry name" value="GLYCOSYL_HYDROL_F2_1"/>
    <property type="match status" value="1"/>
</dbReference>
<evidence type="ECO:0000256" key="7">
    <source>
        <dbReference type="ARBA" id="ARBA00022801"/>
    </source>
</evidence>
<feature type="domain" description="Beta galactosidase small chain/" evidence="14">
    <location>
        <begin position="1447"/>
        <end position="1717"/>
    </location>
</feature>
<evidence type="ECO:0000313" key="15">
    <source>
        <dbReference type="EMBL" id="EMI58140.1"/>
    </source>
</evidence>
<comment type="subcellular location">
    <subcellularLocation>
        <location evidence="2">Secreted</location>
    </subcellularLocation>
</comment>
<dbReference type="SUPFAM" id="SSF49785">
    <property type="entry name" value="Galactose-binding domain-like"/>
    <property type="match status" value="1"/>
</dbReference>
<evidence type="ECO:0000259" key="14">
    <source>
        <dbReference type="SMART" id="SM01038"/>
    </source>
</evidence>
<evidence type="ECO:0000256" key="9">
    <source>
        <dbReference type="ARBA" id="ARBA00023295"/>
    </source>
</evidence>
<dbReference type="InterPro" id="IPR050347">
    <property type="entry name" value="Bact_Beta-galactosidase"/>
</dbReference>
<dbReference type="FunFam" id="2.60.40.10:FF:000680">
    <property type="entry name" value="Beta-galactosidase"/>
    <property type="match status" value="1"/>
</dbReference>
<evidence type="ECO:0000256" key="5">
    <source>
        <dbReference type="ARBA" id="ARBA00022525"/>
    </source>
</evidence>
<comment type="catalytic activity">
    <reaction evidence="1 11">
        <text>Hydrolysis of terminal non-reducing beta-D-galactose residues in beta-D-galactosides.</text>
        <dbReference type="EC" id="3.2.1.23"/>
    </reaction>
</comment>
<dbReference type="InterPro" id="IPR006103">
    <property type="entry name" value="Glyco_hydro_2_cat"/>
</dbReference>
<evidence type="ECO:0000256" key="4">
    <source>
        <dbReference type="ARBA" id="ARBA00012756"/>
    </source>
</evidence>
<dbReference type="InterPro" id="IPR006102">
    <property type="entry name" value="Ig-like_GH2"/>
</dbReference>
<dbReference type="PATRIC" id="fig|1263870.3.peg.459"/>
<dbReference type="InterPro" id="IPR023232">
    <property type="entry name" value="Glyco_hydro_2_AS"/>
</dbReference>
<dbReference type="Gene3D" id="2.60.40.10">
    <property type="entry name" value="Immunoglobulins"/>
    <property type="match status" value="2"/>
</dbReference>
<gene>
    <name evidence="15" type="ORF">RSSM_00420</name>
</gene>
<dbReference type="InterPro" id="IPR004199">
    <property type="entry name" value="B-gal_small/dom_5"/>
</dbReference>
<evidence type="ECO:0000256" key="10">
    <source>
        <dbReference type="ARBA" id="ARBA00032230"/>
    </source>
</evidence>
<dbReference type="Gene3D" id="2.60.120.1440">
    <property type="match status" value="1"/>
</dbReference>
<dbReference type="InterPro" id="IPR008979">
    <property type="entry name" value="Galactose-bd-like_sf"/>
</dbReference>
<keyword evidence="9 11" id="KW-0326">Glycosidase</keyword>
<dbReference type="GO" id="GO:0005990">
    <property type="term" value="P:lactose catabolic process"/>
    <property type="evidence" value="ECO:0007669"/>
    <property type="project" value="TreeGrafter"/>
</dbReference>
<feature type="region of interest" description="Disordered" evidence="12">
    <location>
        <begin position="493"/>
        <end position="529"/>
    </location>
</feature>
<reference evidence="15 16" key="1">
    <citation type="journal article" date="2013" name="Mar. Genomics">
        <title>Expression of sulfatases in Rhodopirellula baltica and the diversity of sulfatases in the genus Rhodopirellula.</title>
        <authorList>
            <person name="Wegner C.E."/>
            <person name="Richter-Heitmann T."/>
            <person name="Klindworth A."/>
            <person name="Klockow C."/>
            <person name="Richter M."/>
            <person name="Achstetter T."/>
            <person name="Glockner F.O."/>
            <person name="Harder J."/>
        </authorList>
    </citation>
    <scope>NUCLEOTIDE SEQUENCE [LARGE SCALE GENOMIC DNA]</scope>
    <source>
        <strain evidence="15 16">SM41</strain>
    </source>
</reference>
<evidence type="ECO:0000256" key="8">
    <source>
        <dbReference type="ARBA" id="ARBA00023157"/>
    </source>
</evidence>
<dbReference type="GO" id="GO:0030246">
    <property type="term" value="F:carbohydrate binding"/>
    <property type="evidence" value="ECO:0007669"/>
    <property type="project" value="InterPro"/>
</dbReference>
<dbReference type="Pfam" id="PF00703">
    <property type="entry name" value="Glyco_hydro_2"/>
    <property type="match status" value="1"/>
</dbReference>
<dbReference type="Gene3D" id="3.20.20.80">
    <property type="entry name" value="Glycosidases"/>
    <property type="match status" value="2"/>
</dbReference>
<dbReference type="InterPro" id="IPR006558">
    <property type="entry name" value="LamG-like"/>
</dbReference>
<sequence length="1721" mass="193880">MNHPSDRTSSEWIRYLELRDLAFEDHPDHATMSELEDLIASDDAIKRDFAEACQMHAALAYPRQAPQVGKGNGSTPKPAVARKSRLWDVTESTLRALTRPGMAAGIVFAIIGFWIYQEFTTVPKIGQITRLQSCQWSFSTVPIVARTPLTPGRLVLSSGIADLRVGLVDLTLEGPADVELVSDNECIVHSGRIYAEVHPGGETFQVRTPNSTFVNRGTKFGVNVTPWGTSDLTLVKGKVDATHHRTGKTISVTSLGTVRFTETSIEAALGNKGEPYIRDSLTQKQPLEPHHETVQISTAIGDGRDGYVVATQNEPKEKQLSDTLLVKEPPNKPWGTPWRRRAYLHFDLSFVSGKAIKEARLQLQGVATGIGFLSLTPDTTFSVYGLIDESEEGWSEDSLDWNNSPGMMADRITLDPTKTKRLGTFEVPVSETERVFRLDSGALLNFLRCDTNGGATLILVSETSGVDGCYVHGFASKRHSELTPPTLRLKVEDGLTSDESPNDWENEQVIGTNKQPPRATSLPYPDRQSAISATREASPYFQSLNGDWKFHWSPNPSERPKEFHQPEFDVSQWDELPVPSNWQMHGHGVPIYTNIKYPFHKAPPTVMQEPLDHFTSYKQRNPVGSYRRDFTVPDTWDGRQTFIQFDGVDSAFYLWINGKQVGYSQGSRTPATFDITSYLQPGTNTLAAEVYRYCDGSYLEDQDFWRLSGIFRDVYLWSEDQIRVRDFFVHTDLDDRYENATLRVDLEVASVHGEPQAVTVEAELLDESQQPVIKNLKAEGIVESNGELELSLEQTVESPRLWSAEDPNLYRLFIRLKDQSGNLIETRTCQVGFREVEVIDELLHVNGKPITIKGVNRHEHDPDSGHTVSVESMVKDIKLMKQFNINAVRTSHYPNDPRWYELCDQYGLYVVDEANIESHGMGYGKDSLAKNPSWLSAHLDRIKRMVERDKNHPSIIIWSLGNEAGNGSNFMAGYDWIKSRDPSRPVQYEQAGFNDRNTDIRCPMYATIDRIVDYAKHDADRPLIQCEYAHAMGNSLGNFQDYWDAIEAYDHLQGGFIWDWVDQGIRKRVPPSLLIQDQSNPARFAKVIGEYNPQRGVIGPVSVPPDMTLNMDGALTLEIVVEGDKATQFCPLISKGDHEYLLRFDHGGITFVLFTGQWQNLQVLYEDAGLTTGLNRITATYDGAEIRLYVNGTLKAKRELSEKALASHYPVNIGRNSEMIHRIADLPIRRAKIYRRALSTKEVSSPKTRSDEGLILDLDLLDAKRDATVAEDRPTFFAYGGDFGDQPNDGNFCMNGLVQPDRKLNPHIWEVKKVHQNIKIEAVDARAGKFRVKNHFAFTNLNQFDAKWEIRCDGESLDSGKIGSIDVNPGSSQDVTLPFESFDFPDGECQLTISFSLAKATAWAPAGHRLAWNQFELSRTDRSKPESTSEGSRSKVELVENSEGWIRVSANGRLAKLDKQTGNLVSLQFAGKELLAAPIRPNFWKAPNDNQIRNRYEERLGPWRKAEHQRRIVESDIVQDNGRIDVVFTSILPIAKSSLRVEYQFTKDGKIHLDMSFQPGEGTIPSVPRFGLQWSVPRQFDQVTWYGRGPQETYWDRKTGGEINQYRSTVDEMWFPYCRTQDTGNRTDVRWISLVDDSGHGIEVIGDQPFSASTLPFGVPDLETAKHPFDLPRQDFNLINIDRKVHGVGGDNSWGAKTHPQYTLPGNQPHRLGLTILPLSP</sequence>
<evidence type="ECO:0000256" key="12">
    <source>
        <dbReference type="SAM" id="MobiDB-lite"/>
    </source>
</evidence>
<dbReference type="GO" id="GO:0004565">
    <property type="term" value="F:beta-galactosidase activity"/>
    <property type="evidence" value="ECO:0007669"/>
    <property type="project" value="UniProtKB-EC"/>
</dbReference>
<comment type="caution">
    <text evidence="15">The sequence shown here is derived from an EMBL/GenBank/DDBJ whole genome shotgun (WGS) entry which is preliminary data.</text>
</comment>
<accession>M5U9P3</accession>
<evidence type="ECO:0000256" key="3">
    <source>
        <dbReference type="ARBA" id="ARBA00007401"/>
    </source>
</evidence>
<dbReference type="NCBIfam" id="NF033679">
    <property type="entry name" value="DNRLRE_dom"/>
    <property type="match status" value="1"/>
</dbReference>
<dbReference type="EC" id="3.2.1.23" evidence="4 11"/>
<dbReference type="GO" id="GO:0005576">
    <property type="term" value="C:extracellular region"/>
    <property type="evidence" value="ECO:0007669"/>
    <property type="project" value="UniProtKB-SubCell"/>
</dbReference>
<evidence type="ECO:0000256" key="1">
    <source>
        <dbReference type="ARBA" id="ARBA00001412"/>
    </source>
</evidence>
<dbReference type="Pfam" id="PF02929">
    <property type="entry name" value="Bgal_small_N"/>
    <property type="match status" value="1"/>
</dbReference>
<dbReference type="Pfam" id="PF13385">
    <property type="entry name" value="Laminin_G_3"/>
    <property type="match status" value="1"/>
</dbReference>
<evidence type="ECO:0000256" key="2">
    <source>
        <dbReference type="ARBA" id="ARBA00004613"/>
    </source>
</evidence>
<dbReference type="Gene3D" id="2.60.120.260">
    <property type="entry name" value="Galactose-binding domain-like"/>
    <property type="match status" value="1"/>
</dbReference>
<dbReference type="InterPro" id="IPR013783">
    <property type="entry name" value="Ig-like_fold"/>
</dbReference>
<dbReference type="Gene3D" id="2.70.98.10">
    <property type="match status" value="1"/>
</dbReference>
<evidence type="ECO:0000256" key="11">
    <source>
        <dbReference type="RuleBase" id="RU361154"/>
    </source>
</evidence>
<evidence type="ECO:0000313" key="16">
    <source>
        <dbReference type="Proteomes" id="UP000011885"/>
    </source>
</evidence>
<protein>
    <recommendedName>
        <fullName evidence="4 11">Beta-galactosidase</fullName>
        <ecNumber evidence="4 11">3.2.1.23</ecNumber>
    </recommendedName>
    <alternativeName>
        <fullName evidence="10 11">Lactase</fullName>
    </alternativeName>
</protein>
<dbReference type="SMART" id="SM01038">
    <property type="entry name" value="Bgal_small_N"/>
    <property type="match status" value="1"/>
</dbReference>
<dbReference type="InterPro" id="IPR017853">
    <property type="entry name" value="GH"/>
</dbReference>
<dbReference type="PANTHER" id="PTHR46323">
    <property type="entry name" value="BETA-GALACTOSIDASE"/>
    <property type="match status" value="1"/>
</dbReference>
<dbReference type="SUPFAM" id="SSF49303">
    <property type="entry name" value="beta-Galactosidase/glucuronidase domain"/>
    <property type="match status" value="2"/>
</dbReference>
<dbReference type="InterPro" id="IPR011013">
    <property type="entry name" value="Gal_mutarotase_sf_dom"/>
</dbReference>